<feature type="region of interest" description="Disordered" evidence="1">
    <location>
        <begin position="1"/>
        <end position="33"/>
    </location>
</feature>
<dbReference type="Proteomes" id="UP001189624">
    <property type="component" value="Chromosome 6"/>
</dbReference>
<protein>
    <submittedName>
        <fullName evidence="2">Uncharacterized protein</fullName>
    </submittedName>
</protein>
<organism evidence="2 3">
    <name type="scientific">Sphenostylis stenocarpa</name>
    <dbReference type="NCBI Taxonomy" id="92480"/>
    <lineage>
        <taxon>Eukaryota</taxon>
        <taxon>Viridiplantae</taxon>
        <taxon>Streptophyta</taxon>
        <taxon>Embryophyta</taxon>
        <taxon>Tracheophyta</taxon>
        <taxon>Spermatophyta</taxon>
        <taxon>Magnoliopsida</taxon>
        <taxon>eudicotyledons</taxon>
        <taxon>Gunneridae</taxon>
        <taxon>Pentapetalae</taxon>
        <taxon>rosids</taxon>
        <taxon>fabids</taxon>
        <taxon>Fabales</taxon>
        <taxon>Fabaceae</taxon>
        <taxon>Papilionoideae</taxon>
        <taxon>50 kb inversion clade</taxon>
        <taxon>NPAAA clade</taxon>
        <taxon>indigoferoid/millettioid clade</taxon>
        <taxon>Phaseoleae</taxon>
        <taxon>Sphenostylis</taxon>
    </lineage>
</organism>
<dbReference type="AlphaFoldDB" id="A0AA86T1L1"/>
<proteinExistence type="predicted"/>
<gene>
    <name evidence="2" type="ORF">AYBTSS11_LOCUS19650</name>
</gene>
<reference evidence="2" key="1">
    <citation type="submission" date="2023-10" db="EMBL/GenBank/DDBJ databases">
        <authorList>
            <person name="Domelevo Entfellner J.-B."/>
        </authorList>
    </citation>
    <scope>NUCLEOTIDE SEQUENCE</scope>
</reference>
<evidence type="ECO:0000313" key="3">
    <source>
        <dbReference type="Proteomes" id="UP001189624"/>
    </source>
</evidence>
<dbReference type="EMBL" id="OY731403">
    <property type="protein sequence ID" value="CAJ1963204.1"/>
    <property type="molecule type" value="Genomic_DNA"/>
</dbReference>
<evidence type="ECO:0000256" key="1">
    <source>
        <dbReference type="SAM" id="MobiDB-lite"/>
    </source>
</evidence>
<name>A0AA86T1L1_9FABA</name>
<evidence type="ECO:0000313" key="2">
    <source>
        <dbReference type="EMBL" id="CAJ1963204.1"/>
    </source>
</evidence>
<dbReference type="Gramene" id="rna-AYBTSS11_LOCUS19650">
    <property type="protein sequence ID" value="CAJ1963204.1"/>
    <property type="gene ID" value="gene-AYBTSS11_LOCUS19650"/>
</dbReference>
<accession>A0AA86T1L1</accession>
<sequence length="66" mass="7242">MEESKGFVGGEGKKTHPKLPSSSFPIPLPGRNRQASRFTYPWAQRTLKSNTVDKGNGATEKPTLKV</sequence>
<keyword evidence="3" id="KW-1185">Reference proteome</keyword>